<name>L9Z897_9EURY</name>
<evidence type="ECO:0000313" key="1">
    <source>
        <dbReference type="EMBL" id="ELY81398.1"/>
    </source>
</evidence>
<evidence type="ECO:0008006" key="3">
    <source>
        <dbReference type="Google" id="ProtNLM"/>
    </source>
</evidence>
<dbReference type="AlphaFoldDB" id="L9Z897"/>
<organism evidence="1 2">
    <name type="scientific">Natrinema gari JCM 14663</name>
    <dbReference type="NCBI Taxonomy" id="1230459"/>
    <lineage>
        <taxon>Archaea</taxon>
        <taxon>Methanobacteriati</taxon>
        <taxon>Methanobacteriota</taxon>
        <taxon>Stenosarchaea group</taxon>
        <taxon>Halobacteria</taxon>
        <taxon>Halobacteriales</taxon>
        <taxon>Natrialbaceae</taxon>
        <taxon>Natrinema</taxon>
    </lineage>
</organism>
<dbReference type="Proteomes" id="UP000011592">
    <property type="component" value="Unassembled WGS sequence"/>
</dbReference>
<accession>L9Z897</accession>
<reference evidence="1 2" key="1">
    <citation type="journal article" date="2014" name="PLoS Genet.">
        <title>Phylogenetically driven sequencing of extremely halophilic archaea reveals strategies for static and dynamic osmo-response.</title>
        <authorList>
            <person name="Becker E.A."/>
            <person name="Seitzer P.M."/>
            <person name="Tritt A."/>
            <person name="Larsen D."/>
            <person name="Krusor M."/>
            <person name="Yao A.I."/>
            <person name="Wu D."/>
            <person name="Madern D."/>
            <person name="Eisen J.A."/>
            <person name="Darling A.E."/>
            <person name="Facciotti M.T."/>
        </authorList>
    </citation>
    <scope>NUCLEOTIDE SEQUENCE [LARGE SCALE GENOMIC DNA]</scope>
    <source>
        <strain evidence="1 2">JCM 14663</strain>
    </source>
</reference>
<gene>
    <name evidence="1" type="ORF">C486_07058</name>
</gene>
<dbReference type="EMBL" id="AOIJ01000042">
    <property type="protein sequence ID" value="ELY81398.1"/>
    <property type="molecule type" value="Genomic_DNA"/>
</dbReference>
<protein>
    <recommendedName>
        <fullName evidence="3">HIT-type domain-containing protein</fullName>
    </recommendedName>
</protein>
<keyword evidence="2" id="KW-1185">Reference proteome</keyword>
<comment type="caution">
    <text evidence="1">The sequence shown here is derived from an EMBL/GenBank/DDBJ whole genome shotgun (WGS) entry which is preliminary data.</text>
</comment>
<evidence type="ECO:0000313" key="2">
    <source>
        <dbReference type="Proteomes" id="UP000011592"/>
    </source>
</evidence>
<sequence length="62" mass="6526">MDGMSVSGLCQICESRPATDRCANCGTLVCEVHFTETTGLCADCASQAQPGPGNDDVEINRF</sequence>
<proteinExistence type="predicted"/>